<evidence type="ECO:0000256" key="4">
    <source>
        <dbReference type="ARBA" id="ARBA00022475"/>
    </source>
</evidence>
<dbReference type="InterPro" id="IPR018212">
    <property type="entry name" value="Na/solute_symporter_CS"/>
</dbReference>
<dbReference type="GO" id="GO:0046942">
    <property type="term" value="P:carboxylic acid transport"/>
    <property type="evidence" value="ECO:0007669"/>
    <property type="project" value="UniProtKB-ARBA"/>
</dbReference>
<feature type="transmembrane region" description="Helical" evidence="14">
    <location>
        <begin position="42"/>
        <end position="63"/>
    </location>
</feature>
<keyword evidence="7 14" id="KW-1133">Transmembrane helix</keyword>
<protein>
    <recommendedName>
        <fullName evidence="17">Sodium:solute symporter</fullName>
    </recommendedName>
</protein>
<keyword evidence="10 14" id="KW-0472">Membrane</keyword>
<keyword evidence="9" id="KW-0406">Ion transport</keyword>
<proteinExistence type="inferred from homology"/>
<dbReference type="GO" id="GO:0006814">
    <property type="term" value="P:sodium ion transport"/>
    <property type="evidence" value="ECO:0007669"/>
    <property type="project" value="UniProtKB-KW"/>
</dbReference>
<dbReference type="InterPro" id="IPR050277">
    <property type="entry name" value="Sodium:Solute_Symporter"/>
</dbReference>
<dbReference type="Proteomes" id="UP000233435">
    <property type="component" value="Unassembled WGS sequence"/>
</dbReference>
<dbReference type="OrthoDB" id="9761931at2"/>
<feature type="transmembrane region" description="Helical" evidence="14">
    <location>
        <begin position="429"/>
        <end position="448"/>
    </location>
</feature>
<dbReference type="InterPro" id="IPR038377">
    <property type="entry name" value="Na/Glc_symporter_sf"/>
</dbReference>
<evidence type="ECO:0000256" key="9">
    <source>
        <dbReference type="ARBA" id="ARBA00023065"/>
    </source>
</evidence>
<evidence type="ECO:0000256" key="8">
    <source>
        <dbReference type="ARBA" id="ARBA00023053"/>
    </source>
</evidence>
<keyword evidence="5 14" id="KW-0812">Transmembrane</keyword>
<feature type="transmembrane region" description="Helical" evidence="14">
    <location>
        <begin position="563"/>
        <end position="585"/>
    </location>
</feature>
<organism evidence="15 16">
    <name type="scientific">Confluentibacter flavum</name>
    <dbReference type="NCBI Taxonomy" id="1909700"/>
    <lineage>
        <taxon>Bacteria</taxon>
        <taxon>Pseudomonadati</taxon>
        <taxon>Bacteroidota</taxon>
        <taxon>Flavobacteriia</taxon>
        <taxon>Flavobacteriales</taxon>
        <taxon>Flavobacteriaceae</taxon>
        <taxon>Confluentibacter</taxon>
    </lineage>
</organism>
<comment type="similarity">
    <text evidence="2 13">Belongs to the sodium:solute symporter (SSF) (TC 2.A.21) family.</text>
</comment>
<keyword evidence="4" id="KW-1003">Cell membrane</keyword>
<dbReference type="GO" id="GO:0005886">
    <property type="term" value="C:plasma membrane"/>
    <property type="evidence" value="ECO:0007669"/>
    <property type="project" value="UniProtKB-SubCell"/>
</dbReference>
<gene>
    <name evidence="15" type="ORF">CSW08_13560</name>
</gene>
<evidence type="ECO:0000313" key="16">
    <source>
        <dbReference type="Proteomes" id="UP000233435"/>
    </source>
</evidence>
<feature type="transmembrane region" description="Helical" evidence="14">
    <location>
        <begin position="275"/>
        <end position="292"/>
    </location>
</feature>
<dbReference type="Gene3D" id="1.20.1730.10">
    <property type="entry name" value="Sodium/glucose cotransporter"/>
    <property type="match status" value="1"/>
</dbReference>
<evidence type="ECO:0000256" key="2">
    <source>
        <dbReference type="ARBA" id="ARBA00006434"/>
    </source>
</evidence>
<keyword evidence="8" id="KW-0915">Sodium</keyword>
<dbReference type="PROSITE" id="PS50283">
    <property type="entry name" value="NA_SOLUT_SYMP_3"/>
    <property type="match status" value="1"/>
</dbReference>
<evidence type="ECO:0000256" key="1">
    <source>
        <dbReference type="ARBA" id="ARBA00004651"/>
    </source>
</evidence>
<dbReference type="EMBL" id="PJEO01000050">
    <property type="protein sequence ID" value="PKQ44433.1"/>
    <property type="molecule type" value="Genomic_DNA"/>
</dbReference>
<feature type="transmembrane region" description="Helical" evidence="14">
    <location>
        <begin position="185"/>
        <end position="204"/>
    </location>
</feature>
<feature type="transmembrane region" description="Helical" evidence="14">
    <location>
        <begin position="12"/>
        <end position="30"/>
    </location>
</feature>
<comment type="caution">
    <text evidence="15">The sequence shown here is derived from an EMBL/GenBank/DDBJ whole genome shotgun (WGS) entry which is preliminary data.</text>
</comment>
<keyword evidence="3" id="KW-0813">Transport</keyword>
<evidence type="ECO:0008006" key="17">
    <source>
        <dbReference type="Google" id="ProtNLM"/>
    </source>
</evidence>
<keyword evidence="11" id="KW-0739">Sodium transport</keyword>
<feature type="transmembrane region" description="Helical" evidence="14">
    <location>
        <begin position="83"/>
        <end position="102"/>
    </location>
</feature>
<dbReference type="CDD" id="cd10322">
    <property type="entry name" value="SLC5sbd"/>
    <property type="match status" value="1"/>
</dbReference>
<evidence type="ECO:0000256" key="13">
    <source>
        <dbReference type="RuleBase" id="RU362091"/>
    </source>
</evidence>
<keyword evidence="16" id="KW-1185">Reference proteome</keyword>
<feature type="transmembrane region" description="Helical" evidence="14">
    <location>
        <begin position="400"/>
        <end position="417"/>
    </location>
</feature>
<feature type="transmembrane region" description="Helical" evidence="14">
    <location>
        <begin position="233"/>
        <end position="254"/>
    </location>
</feature>
<dbReference type="Pfam" id="PF00474">
    <property type="entry name" value="SSF"/>
    <property type="match status" value="1"/>
</dbReference>
<evidence type="ECO:0000256" key="7">
    <source>
        <dbReference type="ARBA" id="ARBA00022989"/>
    </source>
</evidence>
<evidence type="ECO:0000256" key="12">
    <source>
        <dbReference type="ARBA" id="ARBA00033708"/>
    </source>
</evidence>
<feature type="transmembrane region" description="Helical" evidence="14">
    <location>
        <begin position="327"/>
        <end position="359"/>
    </location>
</feature>
<reference evidence="15 16" key="1">
    <citation type="submission" date="2017-12" db="EMBL/GenBank/DDBJ databases">
        <title>Confluentibacter flavum sp. nov., isolated from the saline lake.</title>
        <authorList>
            <person name="Yu L."/>
        </authorList>
    </citation>
    <scope>NUCLEOTIDE SEQUENCE [LARGE SCALE GENOMIC DNA]</scope>
    <source>
        <strain evidence="15 16">3B</strain>
    </source>
</reference>
<accession>A0A2N3HHR1</accession>
<dbReference type="PANTHER" id="PTHR48086">
    <property type="entry name" value="SODIUM/PROLINE SYMPORTER-RELATED"/>
    <property type="match status" value="1"/>
</dbReference>
<evidence type="ECO:0000256" key="6">
    <source>
        <dbReference type="ARBA" id="ARBA00022847"/>
    </source>
</evidence>
<dbReference type="GO" id="GO:0015293">
    <property type="term" value="F:symporter activity"/>
    <property type="evidence" value="ECO:0007669"/>
    <property type="project" value="UniProtKB-KW"/>
</dbReference>
<evidence type="ECO:0000256" key="3">
    <source>
        <dbReference type="ARBA" id="ARBA00022448"/>
    </source>
</evidence>
<feature type="transmembrane region" description="Helical" evidence="14">
    <location>
        <begin position="155"/>
        <end position="173"/>
    </location>
</feature>
<evidence type="ECO:0000313" key="15">
    <source>
        <dbReference type="EMBL" id="PKQ44433.1"/>
    </source>
</evidence>
<name>A0A2N3HHR1_9FLAO</name>
<feature type="transmembrane region" description="Helical" evidence="14">
    <location>
        <begin position="460"/>
        <end position="483"/>
    </location>
</feature>
<dbReference type="PROSITE" id="PS00456">
    <property type="entry name" value="NA_SOLUT_SYMP_1"/>
    <property type="match status" value="1"/>
</dbReference>
<dbReference type="InterPro" id="IPR001734">
    <property type="entry name" value="Na/solute_symporter"/>
</dbReference>
<evidence type="ECO:0000256" key="10">
    <source>
        <dbReference type="ARBA" id="ARBA00023136"/>
    </source>
</evidence>
<keyword evidence="6" id="KW-0769">Symport</keyword>
<feature type="transmembrane region" description="Helical" evidence="14">
    <location>
        <begin position="123"/>
        <end position="149"/>
    </location>
</feature>
<dbReference type="AlphaFoldDB" id="A0A2N3HHR1"/>
<evidence type="ECO:0000256" key="5">
    <source>
        <dbReference type="ARBA" id="ARBA00022692"/>
    </source>
</evidence>
<sequence length="590" mass="65466">MMNQILEIHITDWIVLIIYFAAVLYLGVYLGNKRTKTLGDFFVAGGNWGALVSFIFVFASAIAGNEAVVVSGKAYTSGISGVWYFWGFLFATPIYYLFSTYYKRARIYNLAEFLSMRFGRPVAALYALTAGIICILFIGMFMLAIGKILAGVTGIDLWMCIWVTSIIVGAYVFSGGMMSALLTDLMQGVLCLIVLGFIFPPFLWNAAGGYEALLSAPKETWEFTSEGMPLSKVMALNFSAIAGGIAAPWIFNWISISKNEKAATQTGWGHLWKRILTLVFAFYGILFALYINKHGIELPIDPLSGKPDGEMAWGIVMKRILPGGVGLIGLLIASFFAAAMSSADTFATTSSAMFVDFFYRKVLNIGKKLKHYLYLSKFCAVLSIIIGAVSTLFITSIADYITIAMSLLSFSGIPIYFSLITKKSNKTGVWLSLMAGIISYVIILSSPYGEGELFASKDIAFVWGIFLPTFLSIIGMLIGIRFGKPDDEIITKRFHLILNTPIGDEKRLVDTGIVLPALIDNGLISEGMEEKIDILKLNQYYEIDCQDKIFNNLEIRREPSLPWYYPGFLKITFCCFALIGLTWLLRFLFI</sequence>
<evidence type="ECO:0000256" key="14">
    <source>
        <dbReference type="SAM" id="Phobius"/>
    </source>
</evidence>
<evidence type="ECO:0000256" key="11">
    <source>
        <dbReference type="ARBA" id="ARBA00023201"/>
    </source>
</evidence>
<comment type="subcellular location">
    <subcellularLocation>
        <location evidence="1">Cell membrane</location>
        <topology evidence="1">Multi-pass membrane protein</topology>
    </subcellularLocation>
</comment>
<comment type="catalytic activity">
    <reaction evidence="12">
        <text>L-proline(in) + Na(+)(in) = L-proline(out) + Na(+)(out)</text>
        <dbReference type="Rhea" id="RHEA:28967"/>
        <dbReference type="ChEBI" id="CHEBI:29101"/>
        <dbReference type="ChEBI" id="CHEBI:60039"/>
    </reaction>
</comment>
<dbReference type="RefSeq" id="WP_106660409.1">
    <property type="nucleotide sequence ID" value="NZ_PJEO01000050.1"/>
</dbReference>
<feature type="transmembrane region" description="Helical" evidence="14">
    <location>
        <begin position="371"/>
        <end position="394"/>
    </location>
</feature>
<dbReference type="PANTHER" id="PTHR48086:SF3">
    <property type="entry name" value="SODIUM_PROLINE SYMPORTER"/>
    <property type="match status" value="1"/>
</dbReference>